<organism evidence="8">
    <name type="scientific">Caenorhabditis remanei</name>
    <name type="common">Caenorhabditis vulgaris</name>
    <dbReference type="NCBI Taxonomy" id="31234"/>
    <lineage>
        <taxon>Eukaryota</taxon>
        <taxon>Metazoa</taxon>
        <taxon>Ecdysozoa</taxon>
        <taxon>Nematoda</taxon>
        <taxon>Chromadorea</taxon>
        <taxon>Rhabditida</taxon>
        <taxon>Rhabditina</taxon>
        <taxon>Rhabditomorpha</taxon>
        <taxon>Rhabditoidea</taxon>
        <taxon>Rhabditidae</taxon>
        <taxon>Peloderinae</taxon>
        <taxon>Caenorhabditis</taxon>
    </lineage>
</organism>
<dbReference type="InterPro" id="IPR047153">
    <property type="entry name" value="TRIM45/56/19-like"/>
</dbReference>
<keyword evidence="3" id="KW-0862">Zinc</keyword>
<dbReference type="Pfam" id="PF13445">
    <property type="entry name" value="zf-RING_UBOX"/>
    <property type="match status" value="1"/>
</dbReference>
<accession>E3MGX5</accession>
<evidence type="ECO:0000259" key="6">
    <source>
        <dbReference type="PROSITE" id="PS50089"/>
    </source>
</evidence>
<keyword evidence="8" id="KW-1185">Reference proteome</keyword>
<dbReference type="OrthoDB" id="5875349at2759"/>
<proteinExistence type="predicted"/>
<evidence type="ECO:0000313" key="8">
    <source>
        <dbReference type="Proteomes" id="UP000008281"/>
    </source>
</evidence>
<feature type="compositionally biased region" description="Basic and acidic residues" evidence="5">
    <location>
        <begin position="397"/>
        <end position="407"/>
    </location>
</feature>
<dbReference type="InParanoid" id="E3MGX5"/>
<feature type="region of interest" description="Disordered" evidence="5">
    <location>
        <begin position="314"/>
        <end position="462"/>
    </location>
</feature>
<dbReference type="PROSITE" id="PS50089">
    <property type="entry name" value="ZF_RING_2"/>
    <property type="match status" value="1"/>
</dbReference>
<evidence type="ECO:0000256" key="5">
    <source>
        <dbReference type="SAM" id="MobiDB-lite"/>
    </source>
</evidence>
<dbReference type="PANTHER" id="PTHR25462">
    <property type="entry name" value="BONUS, ISOFORM C-RELATED"/>
    <property type="match status" value="1"/>
</dbReference>
<dbReference type="InterPro" id="IPR027370">
    <property type="entry name" value="Znf-RING_euk"/>
</dbReference>
<dbReference type="AlphaFoldDB" id="E3MGX5"/>
<evidence type="ECO:0000256" key="1">
    <source>
        <dbReference type="ARBA" id="ARBA00022723"/>
    </source>
</evidence>
<dbReference type="OMA" id="CEDELTC"/>
<dbReference type="InterPro" id="IPR017907">
    <property type="entry name" value="Znf_RING_CS"/>
</dbReference>
<dbReference type="Gene3D" id="3.30.40.10">
    <property type="entry name" value="Zinc/RING finger domain, C3HC4 (zinc finger)"/>
    <property type="match status" value="1"/>
</dbReference>
<dbReference type="InterPro" id="IPR013083">
    <property type="entry name" value="Znf_RING/FYVE/PHD"/>
</dbReference>
<evidence type="ECO:0000313" key="7">
    <source>
        <dbReference type="EMBL" id="EFP01860.1"/>
    </source>
</evidence>
<dbReference type="PROSITE" id="PS00518">
    <property type="entry name" value="ZF_RING_1"/>
    <property type="match status" value="1"/>
</dbReference>
<reference evidence="7" key="1">
    <citation type="submission" date="2007-07" db="EMBL/GenBank/DDBJ databases">
        <title>PCAP assembly of the Caenorhabditis remanei genome.</title>
        <authorList>
            <consortium name="The Caenorhabditis remanei Sequencing Consortium"/>
            <person name="Wilson R.K."/>
        </authorList>
    </citation>
    <scope>NUCLEOTIDE SEQUENCE [LARGE SCALE GENOMIC DNA]</scope>
    <source>
        <strain evidence="7">PB4641</strain>
    </source>
</reference>
<dbReference type="SUPFAM" id="SSF57850">
    <property type="entry name" value="RING/U-box"/>
    <property type="match status" value="1"/>
</dbReference>
<dbReference type="Proteomes" id="UP000008281">
    <property type="component" value="Unassembled WGS sequence"/>
</dbReference>
<feature type="compositionally biased region" description="Low complexity" evidence="5">
    <location>
        <begin position="415"/>
        <end position="436"/>
    </location>
</feature>
<feature type="compositionally biased region" description="Low complexity" evidence="5">
    <location>
        <begin position="330"/>
        <end position="391"/>
    </location>
</feature>
<dbReference type="GO" id="GO:0005654">
    <property type="term" value="C:nucleoplasm"/>
    <property type="evidence" value="ECO:0007669"/>
    <property type="project" value="TreeGrafter"/>
</dbReference>
<name>E3MGX5_CAERE</name>
<dbReference type="HOGENOM" id="CLU_592171_0_0_1"/>
<feature type="domain" description="RING-type" evidence="6">
    <location>
        <begin position="21"/>
        <end position="66"/>
    </location>
</feature>
<dbReference type="InterPro" id="IPR001841">
    <property type="entry name" value="Znf_RING"/>
</dbReference>
<dbReference type="eggNOG" id="KOG2177">
    <property type="taxonomic scope" value="Eukaryota"/>
</dbReference>
<gene>
    <name evidence="7" type="ORF">CRE_23478</name>
</gene>
<keyword evidence="1" id="KW-0479">Metal-binding</keyword>
<dbReference type="GO" id="GO:0008270">
    <property type="term" value="F:zinc ion binding"/>
    <property type="evidence" value="ECO:0007669"/>
    <property type="project" value="UniProtKB-KW"/>
</dbReference>
<dbReference type="EMBL" id="DS268444">
    <property type="protein sequence ID" value="EFP01860.1"/>
    <property type="molecule type" value="Genomic_DNA"/>
</dbReference>
<keyword evidence="2 4" id="KW-0863">Zinc-finger</keyword>
<dbReference type="PANTHER" id="PTHR25462:SF305">
    <property type="entry name" value="RING-TYPE DOMAIN-CONTAINING PROTEIN"/>
    <property type="match status" value="1"/>
</dbReference>
<evidence type="ECO:0000256" key="2">
    <source>
        <dbReference type="ARBA" id="ARBA00022771"/>
    </source>
</evidence>
<dbReference type="STRING" id="31234.E3MGX5"/>
<dbReference type="SMART" id="SM00184">
    <property type="entry name" value="RING"/>
    <property type="match status" value="1"/>
</dbReference>
<sequence length="462" mass="51981">MDTPGTITNDTYQQWADFVECPICYTVYDRPMQMGCGHTFCSTCIGRLVERVKTSGATEIKCPECRKPTTVPVNGLPEILAQGVYFDCSQCEEKGSKICPMCAIRLHNGHIMVEEKTLTSDDVRVMKQKINEASTRAVEALKNIKPQFESVGGSVEKKVVENFESFVKIFDFMVNSFDSKIKDTSTMDELMVEVKKAERVAETYEKGRKTDELMAAIKRAVEEYLKPFEVCLSRFGIWPSFFDFQKLKKELDFQPDIPDIAAAPAPAPPPARVIYAPQPPPQQPLIFPPYQVQPQLLPGHPHARRQVLYPGNMVFSPGYHQQPGPPIMQPGPQRMPQGQRNVPTLQLQLPQPQQQQLQQQQFPQQLQQQLHPQQLQPPQQPLQPQQFQQQQAAQKPHMPEPRGHGPEEPSTSSNTSATQPSTSDSQTSQDSTNSLTAAKRMKMVEPEPMDADEMADPTSCCF</sequence>
<evidence type="ECO:0000256" key="4">
    <source>
        <dbReference type="PROSITE-ProRule" id="PRU00175"/>
    </source>
</evidence>
<dbReference type="GO" id="GO:0061630">
    <property type="term" value="F:ubiquitin protein ligase activity"/>
    <property type="evidence" value="ECO:0007669"/>
    <property type="project" value="TreeGrafter"/>
</dbReference>
<protein>
    <recommendedName>
        <fullName evidence="6">RING-type domain-containing protein</fullName>
    </recommendedName>
</protein>
<evidence type="ECO:0000256" key="3">
    <source>
        <dbReference type="ARBA" id="ARBA00022833"/>
    </source>
</evidence>